<dbReference type="PROSITE" id="PS01332">
    <property type="entry name" value="HTH_RRF2_1"/>
    <property type="match status" value="1"/>
</dbReference>
<gene>
    <name evidence="2" type="ORF">LXT13_20395</name>
</gene>
<dbReference type="InterPro" id="IPR000944">
    <property type="entry name" value="Tscrpt_reg_Rrf2"/>
</dbReference>
<name>A0ABS8XXV0_9BURK</name>
<dbReference type="PANTHER" id="PTHR33221:SF5">
    <property type="entry name" value="HTH-TYPE TRANSCRIPTIONAL REGULATOR ISCR"/>
    <property type="match status" value="1"/>
</dbReference>
<reference evidence="2 3" key="1">
    <citation type="submission" date="2021-12" db="EMBL/GenBank/DDBJ databases">
        <title>Genome seq of P8.</title>
        <authorList>
            <person name="Seo T."/>
        </authorList>
    </citation>
    <scope>NUCLEOTIDE SEQUENCE [LARGE SCALE GENOMIC DNA]</scope>
    <source>
        <strain evidence="2 3">P8</strain>
    </source>
</reference>
<protein>
    <submittedName>
        <fullName evidence="2">Rrf2 family transcriptional regulator</fullName>
    </submittedName>
</protein>
<evidence type="ECO:0000313" key="3">
    <source>
        <dbReference type="Proteomes" id="UP001200741"/>
    </source>
</evidence>
<dbReference type="PROSITE" id="PS51197">
    <property type="entry name" value="HTH_RRF2_2"/>
    <property type="match status" value="1"/>
</dbReference>
<accession>A0ABS8XXV0</accession>
<keyword evidence="1" id="KW-0238">DNA-binding</keyword>
<sequence length="172" mass="18210">MLHFTLNSRACIAAAAMVDLELHSGAGPVSLTPLAERLDVSLSYLQQIIAALRRHGLLNSVRGPGGGYQLARAACDISVADIVTAVDEDAEARSGDTKSYGNWPCLSQRMAEALASVSLQELADEQPRPVVHEPKTDAAPALRRGISTRPVLKPVAVPAFANSIFALTEALK</sequence>
<dbReference type="Pfam" id="PF02082">
    <property type="entry name" value="Rrf2"/>
    <property type="match status" value="1"/>
</dbReference>
<evidence type="ECO:0000313" key="2">
    <source>
        <dbReference type="EMBL" id="MCE4556763.1"/>
    </source>
</evidence>
<dbReference type="InterPro" id="IPR036388">
    <property type="entry name" value="WH-like_DNA-bd_sf"/>
</dbReference>
<dbReference type="SUPFAM" id="SSF46785">
    <property type="entry name" value="Winged helix' DNA-binding domain"/>
    <property type="match status" value="1"/>
</dbReference>
<keyword evidence="3" id="KW-1185">Reference proteome</keyword>
<comment type="caution">
    <text evidence="2">The sequence shown here is derived from an EMBL/GenBank/DDBJ whole genome shotgun (WGS) entry which is preliminary data.</text>
</comment>
<dbReference type="Gene3D" id="1.10.10.10">
    <property type="entry name" value="Winged helix-like DNA-binding domain superfamily/Winged helix DNA-binding domain"/>
    <property type="match status" value="1"/>
</dbReference>
<proteinExistence type="predicted"/>
<dbReference type="EMBL" id="JAJTWU010000008">
    <property type="protein sequence ID" value="MCE4556763.1"/>
    <property type="molecule type" value="Genomic_DNA"/>
</dbReference>
<evidence type="ECO:0000256" key="1">
    <source>
        <dbReference type="ARBA" id="ARBA00023125"/>
    </source>
</evidence>
<organism evidence="2 3">
    <name type="scientific">Pelomonas cellulosilytica</name>
    <dbReference type="NCBI Taxonomy" id="2906762"/>
    <lineage>
        <taxon>Bacteria</taxon>
        <taxon>Pseudomonadati</taxon>
        <taxon>Pseudomonadota</taxon>
        <taxon>Betaproteobacteria</taxon>
        <taxon>Burkholderiales</taxon>
        <taxon>Sphaerotilaceae</taxon>
        <taxon>Roseateles</taxon>
    </lineage>
</organism>
<dbReference type="RefSeq" id="WP_233373887.1">
    <property type="nucleotide sequence ID" value="NZ_JAJTWU010000008.1"/>
</dbReference>
<dbReference type="PANTHER" id="PTHR33221">
    <property type="entry name" value="WINGED HELIX-TURN-HELIX TRANSCRIPTIONAL REGULATOR, RRF2 FAMILY"/>
    <property type="match status" value="1"/>
</dbReference>
<dbReference type="InterPro" id="IPR036390">
    <property type="entry name" value="WH_DNA-bd_sf"/>
</dbReference>
<dbReference type="Proteomes" id="UP001200741">
    <property type="component" value="Unassembled WGS sequence"/>
</dbReference>
<dbReference type="NCBIfam" id="TIGR00738">
    <property type="entry name" value="rrf2_super"/>
    <property type="match status" value="1"/>
</dbReference>
<dbReference type="InterPro" id="IPR030489">
    <property type="entry name" value="TR_Rrf2-type_CS"/>
</dbReference>